<dbReference type="PANTHER" id="PTHR36566:SF1">
    <property type="entry name" value="PYRIDINIUM-3,5-BISTHIOCARBOXYLIC ACID MONONUCLEOTIDE NICKEL INSERTION PROTEIN"/>
    <property type="match status" value="1"/>
</dbReference>
<dbReference type="Proteomes" id="UP000005273">
    <property type="component" value="Unassembled WGS sequence"/>
</dbReference>
<evidence type="ECO:0000256" key="1">
    <source>
        <dbReference type="ARBA" id="ARBA00022596"/>
    </source>
</evidence>
<protein>
    <submittedName>
        <fullName evidence="3">Uncharacterized protein</fullName>
    </submittedName>
</protein>
<sequence>MLLIVNVDSITGEALPYLIDGLMARGASSVHAIPAITKKGRSEYIFLIDLPKSQLEGIRSFLSIELDTLGMRAIEPEHIPFHPIRNGIVRIEFPNGEGDVINVNVKILAGTNEEILQCKAEYEDLKAALNKINRNNKHVFSFKVLKAAVELAVMSQTQVNVYGYVFNFEEPYFPTSH</sequence>
<dbReference type="Gene3D" id="3.30.70.1380">
    <property type="entry name" value="Transcriptional regulatory protein pf0864 domain like"/>
    <property type="match status" value="1"/>
</dbReference>
<dbReference type="AlphaFoldDB" id="A0A0T5XAW2"/>
<comment type="caution">
    <text evidence="3">The sequence shown here is derived from an EMBL/GenBank/DDBJ whole genome shotgun (WGS) entry which is preliminary data.</text>
</comment>
<keyword evidence="4" id="KW-1185">Reference proteome</keyword>
<organism evidence="3 4">
    <name type="scientific">Acetomicrobium hydrogeniformans ATCC BAA-1850</name>
    <dbReference type="NCBI Taxonomy" id="592015"/>
    <lineage>
        <taxon>Bacteria</taxon>
        <taxon>Thermotogati</taxon>
        <taxon>Synergistota</taxon>
        <taxon>Synergistia</taxon>
        <taxon>Synergistales</taxon>
        <taxon>Acetomicrobiaceae</taxon>
        <taxon>Acetomicrobium</taxon>
    </lineage>
</organism>
<evidence type="ECO:0000313" key="3">
    <source>
        <dbReference type="EMBL" id="KRT35499.1"/>
    </source>
</evidence>
<evidence type="ECO:0000313" key="4">
    <source>
        <dbReference type="Proteomes" id="UP000005273"/>
    </source>
</evidence>
<dbReference type="EMBL" id="ACJX03000001">
    <property type="protein sequence ID" value="KRT35499.1"/>
    <property type="molecule type" value="Genomic_DNA"/>
</dbReference>
<accession>A0A0T5XAW2</accession>
<feature type="coiled-coil region" evidence="2">
    <location>
        <begin position="108"/>
        <end position="135"/>
    </location>
</feature>
<evidence type="ECO:0000256" key="2">
    <source>
        <dbReference type="SAM" id="Coils"/>
    </source>
</evidence>
<keyword evidence="2" id="KW-0175">Coiled coil</keyword>
<reference evidence="4" key="1">
    <citation type="submission" date="2012-09" db="EMBL/GenBank/DDBJ databases">
        <authorList>
            <person name="Weinstock G."/>
            <person name="Sodergren E."/>
            <person name="Clifton S."/>
            <person name="Fulton L."/>
            <person name="Fulton B."/>
            <person name="Courtney L."/>
            <person name="Fronick C."/>
            <person name="Harrison M."/>
            <person name="Strong C."/>
            <person name="Farmer C."/>
            <person name="Delehaunty K."/>
            <person name="Markovic C."/>
            <person name="Hall O."/>
            <person name="Minx P."/>
            <person name="Tomlinson C."/>
            <person name="Mitreva M."/>
            <person name="Nelson J."/>
            <person name="Hou S."/>
            <person name="Wollam A."/>
            <person name="Pepin K.H."/>
            <person name="Johnson M."/>
            <person name="Bhonagiri V."/>
            <person name="Nash W.E."/>
            <person name="Suruliraj S."/>
            <person name="Warren W."/>
            <person name="Chinwalla A."/>
            <person name="Mardis E.R."/>
            <person name="Wilson R.K."/>
        </authorList>
    </citation>
    <scope>NUCLEOTIDE SEQUENCE [LARGE SCALE GENOMIC DNA]</scope>
    <source>
        <strain evidence="4">OS1</strain>
    </source>
</reference>
<dbReference type="STRING" id="592015.HMPREF1705_02730"/>
<gene>
    <name evidence="3" type="ORF">HMPREF1705_02730</name>
</gene>
<dbReference type="OrthoDB" id="9765625at2"/>
<dbReference type="RefSeq" id="WP_057940764.1">
    <property type="nucleotide sequence ID" value="NZ_ACJX03000001.1"/>
</dbReference>
<keyword evidence="1" id="KW-0533">Nickel</keyword>
<proteinExistence type="predicted"/>
<dbReference type="PANTHER" id="PTHR36566">
    <property type="entry name" value="NICKEL INSERTION PROTEIN-RELATED"/>
    <property type="match status" value="1"/>
</dbReference>
<dbReference type="Pfam" id="PF01969">
    <property type="entry name" value="Ni_insertion"/>
    <property type="match status" value="1"/>
</dbReference>
<name>A0A0T5XAW2_9BACT</name>
<dbReference type="InterPro" id="IPR002822">
    <property type="entry name" value="Ni_insertion"/>
</dbReference>